<evidence type="ECO:0000313" key="6">
    <source>
        <dbReference type="Proteomes" id="UP000762676"/>
    </source>
</evidence>
<sequence length="220" mass="24734">MKTNVLCKQDKLLHLSELSSDFRDGEIDGAEEIPGKIKENKSNSFSHLKLTMAKPAGKDIFKYFAYGSNLLRERILINNPSAKFYGIGKLKGYSFAFDSPEGVNTDRWLGAIATIQKVNQPVSVYGVIWDIHVKDLDNLDRQEGCYDAIQVHVEIVSTNQTEMSENTPVEVVQCRTYQLSKGNGITLPSPYYKKVILMGAQQNGLPKEYMTSIEHLPDNK</sequence>
<keyword evidence="2" id="KW-0456">Lyase</keyword>
<evidence type="ECO:0000256" key="4">
    <source>
        <dbReference type="PIRSR" id="PIRSR617939-2"/>
    </source>
</evidence>
<accession>A0AAV4G4X9</accession>
<feature type="binding site" evidence="4">
    <location>
        <begin position="63"/>
        <end position="68"/>
    </location>
    <ligand>
        <name>substrate</name>
    </ligand>
</feature>
<dbReference type="GO" id="GO:0003839">
    <property type="term" value="F:gamma-glutamylcyclotransferase activity"/>
    <property type="evidence" value="ECO:0007669"/>
    <property type="project" value="UniProtKB-EC"/>
</dbReference>
<name>A0AAV4G4X9_9GAST</name>
<feature type="non-terminal residue" evidence="5">
    <location>
        <position position="220"/>
    </location>
</feature>
<evidence type="ECO:0000313" key="5">
    <source>
        <dbReference type="EMBL" id="GFR80065.1"/>
    </source>
</evidence>
<feature type="binding site" evidence="4">
    <location>
        <position position="192"/>
    </location>
    <ligand>
        <name>substrate</name>
    </ligand>
</feature>
<protein>
    <recommendedName>
        <fullName evidence="1">gamma-glutamylcyclotransferase</fullName>
        <ecNumber evidence="1">4.3.2.9</ecNumber>
    </recommendedName>
</protein>
<keyword evidence="6" id="KW-1185">Reference proteome</keyword>
<dbReference type="PANTHER" id="PTHR12935">
    <property type="entry name" value="GAMMA-GLUTAMYLCYCLOTRANSFERASE"/>
    <property type="match status" value="1"/>
</dbReference>
<dbReference type="Gene3D" id="3.10.490.10">
    <property type="entry name" value="Gamma-glutamyl cyclotransferase-like"/>
    <property type="match status" value="1"/>
</dbReference>
<dbReference type="CDD" id="cd06661">
    <property type="entry name" value="GGCT_like"/>
    <property type="match status" value="1"/>
</dbReference>
<reference evidence="5 6" key="1">
    <citation type="journal article" date="2021" name="Elife">
        <title>Chloroplast acquisition without the gene transfer in kleptoplastic sea slugs, Plakobranchus ocellatus.</title>
        <authorList>
            <person name="Maeda T."/>
            <person name="Takahashi S."/>
            <person name="Yoshida T."/>
            <person name="Shimamura S."/>
            <person name="Takaki Y."/>
            <person name="Nagai Y."/>
            <person name="Toyoda A."/>
            <person name="Suzuki Y."/>
            <person name="Arimoto A."/>
            <person name="Ishii H."/>
            <person name="Satoh N."/>
            <person name="Nishiyama T."/>
            <person name="Hasebe M."/>
            <person name="Maruyama T."/>
            <person name="Minagawa J."/>
            <person name="Obokata J."/>
            <person name="Shigenobu S."/>
        </authorList>
    </citation>
    <scope>NUCLEOTIDE SEQUENCE [LARGE SCALE GENOMIC DNA]</scope>
</reference>
<gene>
    <name evidence="5" type="ORF">ElyMa_004036900</name>
</gene>
<organism evidence="5 6">
    <name type="scientific">Elysia marginata</name>
    <dbReference type="NCBI Taxonomy" id="1093978"/>
    <lineage>
        <taxon>Eukaryota</taxon>
        <taxon>Metazoa</taxon>
        <taxon>Spiralia</taxon>
        <taxon>Lophotrochozoa</taxon>
        <taxon>Mollusca</taxon>
        <taxon>Gastropoda</taxon>
        <taxon>Heterobranchia</taxon>
        <taxon>Euthyneura</taxon>
        <taxon>Panpulmonata</taxon>
        <taxon>Sacoglossa</taxon>
        <taxon>Placobranchoidea</taxon>
        <taxon>Plakobranchidae</taxon>
        <taxon>Elysia</taxon>
    </lineage>
</organism>
<dbReference type="Pfam" id="PF13772">
    <property type="entry name" value="AIG2_2"/>
    <property type="match status" value="1"/>
</dbReference>
<evidence type="ECO:0000256" key="2">
    <source>
        <dbReference type="ARBA" id="ARBA00023239"/>
    </source>
</evidence>
<proteinExistence type="predicted"/>
<dbReference type="SUPFAM" id="SSF110857">
    <property type="entry name" value="Gamma-glutamyl cyclotransferase-like"/>
    <property type="match status" value="1"/>
</dbReference>
<evidence type="ECO:0000256" key="1">
    <source>
        <dbReference type="ARBA" id="ARBA00012346"/>
    </source>
</evidence>
<dbReference type="InterPro" id="IPR036568">
    <property type="entry name" value="GGCT-like_sf"/>
</dbReference>
<dbReference type="EC" id="4.3.2.9" evidence="1"/>
<dbReference type="EMBL" id="BMAT01008198">
    <property type="protein sequence ID" value="GFR80065.1"/>
    <property type="molecule type" value="Genomic_DNA"/>
</dbReference>
<evidence type="ECO:0000256" key="3">
    <source>
        <dbReference type="PIRSR" id="PIRSR617939-1"/>
    </source>
</evidence>
<dbReference type="InterPro" id="IPR013024">
    <property type="entry name" value="GGCT-like"/>
</dbReference>
<feature type="active site" description="Proton acceptor" evidence="3">
    <location>
        <position position="143"/>
    </location>
</feature>
<dbReference type="InterPro" id="IPR017939">
    <property type="entry name" value="G-Glutamylcylcotransferase"/>
</dbReference>
<dbReference type="PANTHER" id="PTHR12935:SF0">
    <property type="entry name" value="GAMMA-GLUTAMYLCYCLOTRANSFERASE"/>
    <property type="match status" value="1"/>
</dbReference>
<dbReference type="Proteomes" id="UP000762676">
    <property type="component" value="Unassembled WGS sequence"/>
</dbReference>
<comment type="caution">
    <text evidence="5">The sequence shown here is derived from an EMBL/GenBank/DDBJ whole genome shotgun (WGS) entry which is preliminary data.</text>
</comment>
<dbReference type="AlphaFoldDB" id="A0AAV4G4X9"/>